<dbReference type="KEGG" id="vg:20098410"/>
<accession>A0A076FCE0</accession>
<dbReference type="GeneID" id="20098410"/>
<dbReference type="RefSeq" id="YP_009051942.1">
    <property type="nucleotide sequence ID" value="NC_024692.1"/>
</dbReference>
<protein>
    <submittedName>
        <fullName evidence="1">Uncharacterized protein</fullName>
    </submittedName>
</protein>
<evidence type="ECO:0000313" key="1">
    <source>
        <dbReference type="EMBL" id="AII15892.1"/>
    </source>
</evidence>
<organism evidence="1 2">
    <name type="scientific">Penaeus monodon nudivirus</name>
    <dbReference type="NCBI Taxonomy" id="1529056"/>
    <lineage>
        <taxon>Viruses</taxon>
        <taxon>Viruses incertae sedis</taxon>
        <taxon>Naldaviricetes</taxon>
        <taxon>Lefavirales</taxon>
        <taxon>Nudiviridae</taxon>
        <taxon>Gammanudivirus</taxon>
        <taxon>Gammanudivirus pemonodonis</taxon>
    </lineage>
</organism>
<proteinExistence type="predicted"/>
<sequence>MKCRILHNSSCCSIERADVIRKQQRTRWCYRLRHISSYRWQCSNDSYHNPEPTYSADSPPLLLVFHHQRVGLGASCL</sequence>
<reference evidence="1 2" key="1">
    <citation type="journal article" date="2014" name="BMC Genomics">
        <title>The genome and occlusion bodies of marine Penaeus monodon nudivirus (PmNV, also known as MBV and PemoNPV) suggest that it should be assigned to a new nudivirus genus that is distinct from the terrestrial nudiviruses.</title>
        <authorList>
            <person name="Yang Y.T."/>
            <person name="Lee D.Y."/>
            <person name="Wang Y."/>
            <person name="Hu J.M."/>
            <person name="Li W.H."/>
            <person name="Leu J.H."/>
            <person name="Chang G.D."/>
            <person name="Ke H.M."/>
            <person name="Kang S.T."/>
            <person name="Lin S.S."/>
            <person name="Kou G.H."/>
            <person name="Lo C.F."/>
        </authorList>
    </citation>
    <scope>NUCLEOTIDE SEQUENCE [LARGE SCALE GENOMIC DNA]</scope>
    <source>
        <strain evidence="1">Indonesia</strain>
    </source>
</reference>
<keyword evidence="2" id="KW-1185">Reference proteome</keyword>
<name>A0A076FCE0_9VIRU</name>
<dbReference type="EMBL" id="KJ184318">
    <property type="protein sequence ID" value="AII15892.1"/>
    <property type="molecule type" value="Genomic_DNA"/>
</dbReference>
<dbReference type="Proteomes" id="UP000203413">
    <property type="component" value="Segment"/>
</dbReference>
<evidence type="ECO:0000313" key="2">
    <source>
        <dbReference type="Proteomes" id="UP000203413"/>
    </source>
</evidence>
<gene>
    <name evidence="1" type="ORF">PmNV_104</name>
</gene>